<keyword evidence="1" id="KW-1133">Transmembrane helix</keyword>
<dbReference type="EMBL" id="FNYT01000011">
    <property type="protein sequence ID" value="SEJ33057.1"/>
    <property type="molecule type" value="Genomic_DNA"/>
</dbReference>
<accession>A0A143YA60</accession>
<feature type="transmembrane region" description="Helical" evidence="1">
    <location>
        <begin position="31"/>
        <end position="52"/>
    </location>
</feature>
<evidence type="ECO:0000256" key="1">
    <source>
        <dbReference type="SAM" id="Phobius"/>
    </source>
</evidence>
<keyword evidence="1" id="KW-0472">Membrane</keyword>
<organism evidence="2 4">
    <name type="scientific">Trichococcus ilyis</name>
    <dbReference type="NCBI Taxonomy" id="640938"/>
    <lineage>
        <taxon>Bacteria</taxon>
        <taxon>Bacillati</taxon>
        <taxon>Bacillota</taxon>
        <taxon>Bacilli</taxon>
        <taxon>Lactobacillales</taxon>
        <taxon>Carnobacteriaceae</taxon>
        <taxon>Trichococcus</taxon>
    </lineage>
</organism>
<reference evidence="2 4" key="1">
    <citation type="submission" date="2016-02" db="EMBL/GenBank/DDBJ databases">
        <authorList>
            <person name="Wen L."/>
            <person name="He K."/>
            <person name="Yang H."/>
        </authorList>
    </citation>
    <scope>NUCLEOTIDE SEQUENCE [LARGE SCALE GENOMIC DNA]</scope>
    <source>
        <strain evidence="2">Trichococcus_R210</strain>
    </source>
</reference>
<evidence type="ECO:0008006" key="6">
    <source>
        <dbReference type="Google" id="ProtNLM"/>
    </source>
</evidence>
<name>A0A143YA60_9LACT</name>
<dbReference type="Pfam" id="PF14146">
    <property type="entry name" value="DUF4305"/>
    <property type="match status" value="1"/>
</dbReference>
<feature type="transmembrane region" description="Helical" evidence="1">
    <location>
        <begin position="7"/>
        <end position="25"/>
    </location>
</feature>
<evidence type="ECO:0000313" key="2">
    <source>
        <dbReference type="EMBL" id="CZQ83696.1"/>
    </source>
</evidence>
<dbReference type="Proteomes" id="UP000076878">
    <property type="component" value="Unassembled WGS sequence"/>
</dbReference>
<dbReference type="AlphaFoldDB" id="A0A143YA60"/>
<dbReference type="Proteomes" id="UP000199280">
    <property type="component" value="Unassembled WGS sequence"/>
</dbReference>
<protein>
    <recommendedName>
        <fullName evidence="6">DUF4305 domain-containing protein</fullName>
    </recommendedName>
</protein>
<proteinExistence type="predicted"/>
<dbReference type="STRING" id="640938.TR210_289"/>
<dbReference type="InterPro" id="IPR025426">
    <property type="entry name" value="DUF4305"/>
</dbReference>
<evidence type="ECO:0000313" key="5">
    <source>
        <dbReference type="Proteomes" id="UP000199280"/>
    </source>
</evidence>
<keyword evidence="5" id="KW-1185">Reference proteome</keyword>
<evidence type="ECO:0000313" key="4">
    <source>
        <dbReference type="Proteomes" id="UP000076878"/>
    </source>
</evidence>
<gene>
    <name evidence="3" type="ORF">SAMN05216375_11165</name>
    <name evidence="2" type="ORF">TR210_289</name>
</gene>
<dbReference type="OrthoDB" id="2355666at2"/>
<evidence type="ECO:0000313" key="3">
    <source>
        <dbReference type="EMBL" id="SEJ33057.1"/>
    </source>
</evidence>
<reference evidence="3 5" key="2">
    <citation type="submission" date="2016-10" db="EMBL/GenBank/DDBJ databases">
        <authorList>
            <person name="Varghese N."/>
            <person name="Submissions S."/>
        </authorList>
    </citation>
    <scope>NUCLEOTIDE SEQUENCE [LARGE SCALE GENOMIC DNA]</scope>
    <source>
        <strain evidence="3 5">DSM 22150</strain>
    </source>
</reference>
<dbReference type="RefSeq" id="WP_068620842.1">
    <property type="nucleotide sequence ID" value="NZ_FJNB01000002.1"/>
</dbReference>
<sequence length="68" mass="7550">MTLKNLLIQVIIRFVFAILFISLAVDAVNTAGWGFMAIISVLFATGDVVKGIRMFNAYLKIKDSIDKN</sequence>
<dbReference type="EMBL" id="FJNB01000002">
    <property type="protein sequence ID" value="CZQ83696.1"/>
    <property type="molecule type" value="Genomic_DNA"/>
</dbReference>
<keyword evidence="1" id="KW-0812">Transmembrane</keyword>